<evidence type="ECO:0000256" key="4">
    <source>
        <dbReference type="ARBA" id="ARBA00023224"/>
    </source>
</evidence>
<keyword evidence="7" id="KW-1133">Transmembrane helix</keyword>
<name>A0ABW4LPV7_9BACI</name>
<comment type="similarity">
    <text evidence="5">Belongs to the methyl-accepting chemotaxis (MCP) protein family.</text>
</comment>
<gene>
    <name evidence="10" type="ORF">ACFSCX_09080</name>
</gene>
<feature type="transmembrane region" description="Helical" evidence="7">
    <location>
        <begin position="179"/>
        <end position="204"/>
    </location>
</feature>
<evidence type="ECO:0000256" key="5">
    <source>
        <dbReference type="ARBA" id="ARBA00029447"/>
    </source>
</evidence>
<dbReference type="Gene3D" id="1.10.287.950">
    <property type="entry name" value="Methyl-accepting chemotaxis protein"/>
    <property type="match status" value="1"/>
</dbReference>
<dbReference type="Pfam" id="PF00672">
    <property type="entry name" value="HAMP"/>
    <property type="match status" value="1"/>
</dbReference>
<organism evidence="10 11">
    <name type="scientific">Bacillus salitolerans</name>
    <dbReference type="NCBI Taxonomy" id="1437434"/>
    <lineage>
        <taxon>Bacteria</taxon>
        <taxon>Bacillati</taxon>
        <taxon>Bacillota</taxon>
        <taxon>Bacilli</taxon>
        <taxon>Bacillales</taxon>
        <taxon>Bacillaceae</taxon>
        <taxon>Bacillus</taxon>
    </lineage>
</organism>
<keyword evidence="3 7" id="KW-0472">Membrane</keyword>
<accession>A0ABW4LPV7</accession>
<dbReference type="Pfam" id="PF00015">
    <property type="entry name" value="MCPsignal"/>
    <property type="match status" value="1"/>
</dbReference>
<evidence type="ECO:0000313" key="10">
    <source>
        <dbReference type="EMBL" id="MFD1736718.1"/>
    </source>
</evidence>
<evidence type="ECO:0000256" key="1">
    <source>
        <dbReference type="ARBA" id="ARBA00004236"/>
    </source>
</evidence>
<evidence type="ECO:0000313" key="11">
    <source>
        <dbReference type="Proteomes" id="UP001597214"/>
    </source>
</evidence>
<keyword evidence="4 6" id="KW-0807">Transducer</keyword>
<dbReference type="SMART" id="SM00304">
    <property type="entry name" value="HAMP"/>
    <property type="match status" value="1"/>
</dbReference>
<reference evidence="11" key="1">
    <citation type="journal article" date="2019" name="Int. J. Syst. Evol. Microbiol.">
        <title>The Global Catalogue of Microorganisms (GCM) 10K type strain sequencing project: providing services to taxonomists for standard genome sequencing and annotation.</title>
        <authorList>
            <consortium name="The Broad Institute Genomics Platform"/>
            <consortium name="The Broad Institute Genome Sequencing Center for Infectious Disease"/>
            <person name="Wu L."/>
            <person name="Ma J."/>
        </authorList>
    </citation>
    <scope>NUCLEOTIDE SEQUENCE [LARGE SCALE GENOMIC DNA]</scope>
    <source>
        <strain evidence="11">CCUG 49339</strain>
    </source>
</reference>
<dbReference type="PROSITE" id="PS50885">
    <property type="entry name" value="HAMP"/>
    <property type="match status" value="1"/>
</dbReference>
<protein>
    <submittedName>
        <fullName evidence="10">Methyl-accepting chemotaxis protein</fullName>
    </submittedName>
</protein>
<dbReference type="RefSeq" id="WP_377927886.1">
    <property type="nucleotide sequence ID" value="NZ_JBHUEM010000011.1"/>
</dbReference>
<dbReference type="Proteomes" id="UP001597214">
    <property type="component" value="Unassembled WGS sequence"/>
</dbReference>
<evidence type="ECO:0000259" key="9">
    <source>
        <dbReference type="PROSITE" id="PS50885"/>
    </source>
</evidence>
<feature type="domain" description="HAMP" evidence="9">
    <location>
        <begin position="201"/>
        <end position="254"/>
    </location>
</feature>
<dbReference type="PANTHER" id="PTHR32089:SF112">
    <property type="entry name" value="LYSOZYME-LIKE PROTEIN-RELATED"/>
    <property type="match status" value="1"/>
</dbReference>
<dbReference type="SMART" id="SM00283">
    <property type="entry name" value="MA"/>
    <property type="match status" value="1"/>
</dbReference>
<dbReference type="CDD" id="cd06225">
    <property type="entry name" value="HAMP"/>
    <property type="match status" value="1"/>
</dbReference>
<comment type="caution">
    <text evidence="10">The sequence shown here is derived from an EMBL/GenBank/DDBJ whole genome shotgun (WGS) entry which is preliminary data.</text>
</comment>
<feature type="domain" description="Methyl-accepting transducer" evidence="8">
    <location>
        <begin position="273"/>
        <end position="523"/>
    </location>
</feature>
<dbReference type="Gene3D" id="6.10.340.10">
    <property type="match status" value="1"/>
</dbReference>
<dbReference type="CDD" id="cd11386">
    <property type="entry name" value="MCP_signal"/>
    <property type="match status" value="1"/>
</dbReference>
<keyword evidence="2" id="KW-1003">Cell membrane</keyword>
<dbReference type="InterPro" id="IPR003660">
    <property type="entry name" value="HAMP_dom"/>
</dbReference>
<dbReference type="EMBL" id="JBHUEM010000011">
    <property type="protein sequence ID" value="MFD1736718.1"/>
    <property type="molecule type" value="Genomic_DNA"/>
</dbReference>
<keyword evidence="7" id="KW-0812">Transmembrane</keyword>
<sequence>MKSIRLKILLSFLIVIGLSVIMAVYNYFSITLVNNETNAIIKEDLPLLIADETLSFNIAQRIALARGYILYGDKEFKEDFMEYTEKSKSLQEEVMQMSDSEEVKALIESSKEWRTLITDKVFPAYDSGQIETAKLIMNVEAQPLARELISEFEALSKNREQKITHNGEIVLKHGESIKWIGLVVSILIVILGLVVATFISNSLTKPIHVVMNRMKEIAQGDLSQDHLKSKSKDEVGQLIKATNQMSDHLKVLLAEINSVSETVTGQSEELTQSASEIKEGSQQVASTMQELAAGAEHQASSSSDLAQMMDQLSEQIAVAHEESNRINVSSKTVLQDTQKGNDLMNRSEEQMLTIDQIVRNAVERVKGLDQQSQKISKLVDVIQEISAQTNLLALNAAIEAARAGEQGRGFAVVADEVRKLAEQVSASIEDITEIVKNVQEESNEVVNSLQDGYSQVVEGTEQIKVTSETFKNIQRLVTGMGTSIEGVARSLSEIADNGKEMNGSISNIASVSEEAAAGIEQTSASAQQTVSSMEEVSSSADSLAQLAENLNSLVRKFKI</sequence>
<evidence type="ECO:0000256" key="3">
    <source>
        <dbReference type="ARBA" id="ARBA00023136"/>
    </source>
</evidence>
<dbReference type="SUPFAM" id="SSF58104">
    <property type="entry name" value="Methyl-accepting chemotaxis protein (MCP) signaling domain"/>
    <property type="match status" value="1"/>
</dbReference>
<keyword evidence="11" id="KW-1185">Reference proteome</keyword>
<evidence type="ECO:0000256" key="2">
    <source>
        <dbReference type="ARBA" id="ARBA00022475"/>
    </source>
</evidence>
<dbReference type="InterPro" id="IPR004089">
    <property type="entry name" value="MCPsignal_dom"/>
</dbReference>
<evidence type="ECO:0000256" key="6">
    <source>
        <dbReference type="PROSITE-ProRule" id="PRU00284"/>
    </source>
</evidence>
<evidence type="ECO:0000259" key="8">
    <source>
        <dbReference type="PROSITE" id="PS50111"/>
    </source>
</evidence>
<proteinExistence type="inferred from homology"/>
<dbReference type="PANTHER" id="PTHR32089">
    <property type="entry name" value="METHYL-ACCEPTING CHEMOTAXIS PROTEIN MCPB"/>
    <property type="match status" value="1"/>
</dbReference>
<evidence type="ECO:0000256" key="7">
    <source>
        <dbReference type="SAM" id="Phobius"/>
    </source>
</evidence>
<comment type="subcellular location">
    <subcellularLocation>
        <location evidence="1">Cell membrane</location>
    </subcellularLocation>
</comment>
<dbReference type="PROSITE" id="PS50111">
    <property type="entry name" value="CHEMOTAXIS_TRANSDUC_2"/>
    <property type="match status" value="1"/>
</dbReference>